<evidence type="ECO:0008006" key="10">
    <source>
        <dbReference type="Google" id="ProtNLM"/>
    </source>
</evidence>
<dbReference type="InterPro" id="IPR023347">
    <property type="entry name" value="Lysozyme_dom_sf"/>
</dbReference>
<comment type="caution">
    <text evidence="8">The sequence shown here is derived from an EMBL/GenBank/DDBJ whole genome shotgun (WGS) entry which is preliminary data.</text>
</comment>
<dbReference type="GO" id="GO:0031640">
    <property type="term" value="P:killing of cells of another organism"/>
    <property type="evidence" value="ECO:0007669"/>
    <property type="project" value="UniProtKB-KW"/>
</dbReference>
<evidence type="ECO:0000313" key="8">
    <source>
        <dbReference type="EMBL" id="CAF9930115.1"/>
    </source>
</evidence>
<keyword evidence="9" id="KW-1185">Reference proteome</keyword>
<keyword evidence="6" id="KW-0326">Glycosidase</keyword>
<dbReference type="Proteomes" id="UP000664169">
    <property type="component" value="Unassembled WGS sequence"/>
</dbReference>
<dbReference type="CDD" id="cd00737">
    <property type="entry name" value="lyz_endolysin_autolysin"/>
    <property type="match status" value="1"/>
</dbReference>
<evidence type="ECO:0000313" key="9">
    <source>
        <dbReference type="Proteomes" id="UP000664169"/>
    </source>
</evidence>
<protein>
    <recommendedName>
        <fullName evidence="10">Lysozyme</fullName>
    </recommendedName>
</protein>
<keyword evidence="3" id="KW-0081">Bacteriolytic enzyme</keyword>
<keyword evidence="5" id="KW-1035">Host cytoplasm</keyword>
<keyword evidence="2" id="KW-0929">Antimicrobial</keyword>
<dbReference type="InterPro" id="IPR033907">
    <property type="entry name" value="Endolysin_autolysin"/>
</dbReference>
<dbReference type="SUPFAM" id="SSF53955">
    <property type="entry name" value="Lysozyme-like"/>
    <property type="match status" value="1"/>
</dbReference>
<dbReference type="InterPro" id="IPR023346">
    <property type="entry name" value="Lysozyme-like_dom_sf"/>
</dbReference>
<organism evidence="8 9">
    <name type="scientific">Gomphillus americanus</name>
    <dbReference type="NCBI Taxonomy" id="1940652"/>
    <lineage>
        <taxon>Eukaryota</taxon>
        <taxon>Fungi</taxon>
        <taxon>Dikarya</taxon>
        <taxon>Ascomycota</taxon>
        <taxon>Pezizomycotina</taxon>
        <taxon>Lecanoromycetes</taxon>
        <taxon>OSLEUM clade</taxon>
        <taxon>Ostropomycetidae</taxon>
        <taxon>Ostropales</taxon>
        <taxon>Graphidaceae</taxon>
        <taxon>Gomphilloideae</taxon>
        <taxon>Gomphillus</taxon>
    </lineage>
</organism>
<comment type="catalytic activity">
    <reaction evidence="1">
        <text>Hydrolysis of (1-&gt;4)-beta-linkages between N-acetylmuramic acid and N-acetyl-D-glucosamine residues in a peptidoglycan and between N-acetyl-D-glucosamine residues in chitodextrins.</text>
        <dbReference type="EC" id="3.2.1.17"/>
    </reaction>
</comment>
<dbReference type="GO" id="GO:0016998">
    <property type="term" value="P:cell wall macromolecule catabolic process"/>
    <property type="evidence" value="ECO:0007669"/>
    <property type="project" value="InterPro"/>
</dbReference>
<accession>A0A8H3IQZ1</accession>
<feature type="signal peptide" evidence="7">
    <location>
        <begin position="1"/>
        <end position="18"/>
    </location>
</feature>
<dbReference type="PANTHER" id="PTHR38107:SF3">
    <property type="entry name" value="LYSOZYME RRRD-RELATED"/>
    <property type="match status" value="1"/>
</dbReference>
<keyword evidence="4" id="KW-0378">Hydrolase</keyword>
<proteinExistence type="inferred from homology"/>
<feature type="chain" id="PRO_5034616869" description="Lysozyme" evidence="7">
    <location>
        <begin position="19"/>
        <end position="194"/>
    </location>
</feature>
<evidence type="ECO:0000256" key="1">
    <source>
        <dbReference type="ARBA" id="ARBA00000632"/>
    </source>
</evidence>
<dbReference type="Pfam" id="PF00959">
    <property type="entry name" value="Phage_lysozyme"/>
    <property type="match status" value="1"/>
</dbReference>
<dbReference type="InterPro" id="IPR002196">
    <property type="entry name" value="Glyco_hydro_24"/>
</dbReference>
<evidence type="ECO:0000256" key="6">
    <source>
        <dbReference type="ARBA" id="ARBA00023295"/>
    </source>
</evidence>
<dbReference type="InterPro" id="IPR034690">
    <property type="entry name" value="Endolysin_T4_type"/>
</dbReference>
<reference evidence="8" key="1">
    <citation type="submission" date="2021-03" db="EMBL/GenBank/DDBJ databases">
        <authorList>
            <person name="Tagirdzhanova G."/>
        </authorList>
    </citation>
    <scope>NUCLEOTIDE SEQUENCE</scope>
</reference>
<dbReference type="Gene3D" id="1.10.530.40">
    <property type="match status" value="1"/>
</dbReference>
<evidence type="ECO:0000256" key="7">
    <source>
        <dbReference type="SAM" id="SignalP"/>
    </source>
</evidence>
<dbReference type="InterPro" id="IPR051018">
    <property type="entry name" value="Bacteriophage_GH24"/>
</dbReference>
<dbReference type="GO" id="GO:0003796">
    <property type="term" value="F:lysozyme activity"/>
    <property type="evidence" value="ECO:0007669"/>
    <property type="project" value="UniProtKB-EC"/>
</dbReference>
<dbReference type="GO" id="GO:0042742">
    <property type="term" value="P:defense response to bacterium"/>
    <property type="evidence" value="ECO:0007669"/>
    <property type="project" value="UniProtKB-KW"/>
</dbReference>
<dbReference type="HAMAP" id="MF_04110">
    <property type="entry name" value="ENDOLYSIN_T4"/>
    <property type="match status" value="1"/>
</dbReference>
<dbReference type="PANTHER" id="PTHR38107">
    <property type="match status" value="1"/>
</dbReference>
<dbReference type="OrthoDB" id="5358886at2759"/>
<gene>
    <name evidence="8" type="ORF">GOMPHAMPRED_005576</name>
</gene>
<evidence type="ECO:0000256" key="2">
    <source>
        <dbReference type="ARBA" id="ARBA00022529"/>
    </source>
</evidence>
<evidence type="ECO:0000256" key="3">
    <source>
        <dbReference type="ARBA" id="ARBA00022638"/>
    </source>
</evidence>
<evidence type="ECO:0000256" key="4">
    <source>
        <dbReference type="ARBA" id="ARBA00022801"/>
    </source>
</evidence>
<evidence type="ECO:0000256" key="5">
    <source>
        <dbReference type="ARBA" id="ARBA00023200"/>
    </source>
</evidence>
<keyword evidence="7" id="KW-0732">Signal</keyword>
<dbReference type="AlphaFoldDB" id="A0A8H3IQZ1"/>
<dbReference type="GO" id="GO:0009253">
    <property type="term" value="P:peptidoglycan catabolic process"/>
    <property type="evidence" value="ECO:0007669"/>
    <property type="project" value="InterPro"/>
</dbReference>
<name>A0A8H3IQZ1_9LECA</name>
<sequence>MVAYTASVIALLAASAAALPTNLKLAKRCTGPAVNQATLTLTENSEGLVDTAYQDPTGHWTIGYGHLCGAAECTDVQYSQPLSTAAGQALLQGDLGTAQDCITNETGENVVLNANEYGALVDWAFNEGCGNVASSTLISRLNNGEDPQTVIGQELPQWVYSDGQELPGLVTRRKNEVNLANTATSAGALPVGNC</sequence>
<dbReference type="EMBL" id="CAJPDQ010000034">
    <property type="protein sequence ID" value="CAF9930115.1"/>
    <property type="molecule type" value="Genomic_DNA"/>
</dbReference>